<evidence type="ECO:0000313" key="5">
    <source>
        <dbReference type="Proteomes" id="UP001183414"/>
    </source>
</evidence>
<feature type="transmembrane region" description="Helical" evidence="3">
    <location>
        <begin position="12"/>
        <end position="34"/>
    </location>
</feature>
<comment type="caution">
    <text evidence="4">The sequence shown here is derived from an EMBL/GenBank/DDBJ whole genome shotgun (WGS) entry which is preliminary data.</text>
</comment>
<feature type="compositionally biased region" description="Pro residues" evidence="2">
    <location>
        <begin position="228"/>
        <end position="241"/>
    </location>
</feature>
<evidence type="ECO:0000256" key="3">
    <source>
        <dbReference type="SAM" id="Phobius"/>
    </source>
</evidence>
<keyword evidence="3" id="KW-1133">Transmembrane helix</keyword>
<protein>
    <recommendedName>
        <fullName evidence="6">Secreted protein</fullName>
    </recommendedName>
</protein>
<evidence type="ECO:0000256" key="2">
    <source>
        <dbReference type="SAM" id="MobiDB-lite"/>
    </source>
</evidence>
<dbReference type="RefSeq" id="WP_311675460.1">
    <property type="nucleotide sequence ID" value="NZ_JAVREQ010000026.1"/>
</dbReference>
<keyword evidence="5" id="KW-1185">Reference proteome</keyword>
<feature type="coiled-coil region" evidence="1">
    <location>
        <begin position="77"/>
        <end position="143"/>
    </location>
</feature>
<accession>A0ABU2NXT5</accession>
<name>A0ABU2NXT5_9ACTN</name>
<evidence type="ECO:0000313" key="4">
    <source>
        <dbReference type="EMBL" id="MDT0381800.1"/>
    </source>
</evidence>
<feature type="region of interest" description="Disordered" evidence="2">
    <location>
        <begin position="207"/>
        <end position="299"/>
    </location>
</feature>
<evidence type="ECO:0008006" key="6">
    <source>
        <dbReference type="Google" id="ProtNLM"/>
    </source>
</evidence>
<organism evidence="4 5">
    <name type="scientific">Streptomyces hazeniae</name>
    <dbReference type="NCBI Taxonomy" id="3075538"/>
    <lineage>
        <taxon>Bacteria</taxon>
        <taxon>Bacillati</taxon>
        <taxon>Actinomycetota</taxon>
        <taxon>Actinomycetes</taxon>
        <taxon>Kitasatosporales</taxon>
        <taxon>Streptomycetaceae</taxon>
        <taxon>Streptomyces</taxon>
    </lineage>
</organism>
<sequence length="319" mass="33550">MPRGRHRHEQPLHRLLPPAAVAAAALACAGGAWLVGPAGLGDTDTVVLRGLAAAAALAAVTGAVLTRRWDRRAGRRVSELDARRASMEWRAEEQEAEHEAELEEARELRAAVERKLTARRAELGRLRNEHAALLRRYANAETERASALEGRRLLELEAAAPVRAALTSGAADHRSASGAPTPLTYLQASEALRHLRRSAERQRRLRAVEGGEADGPPTPASPATAAAPVPPPAVRPAPAPRRPGGGFDFFGAARAKPAGAPHASGPAPRRDAGSPGTAEDAEPEPAPRSRRTHPAAGKVVDLADDAAALDITELRSALP</sequence>
<keyword evidence="3" id="KW-0472">Membrane</keyword>
<gene>
    <name evidence="4" type="ORF">RM572_23855</name>
</gene>
<keyword evidence="1" id="KW-0175">Coiled coil</keyword>
<feature type="compositionally biased region" description="Low complexity" evidence="2">
    <location>
        <begin position="249"/>
        <end position="267"/>
    </location>
</feature>
<dbReference type="EMBL" id="JAVREQ010000026">
    <property type="protein sequence ID" value="MDT0381800.1"/>
    <property type="molecule type" value="Genomic_DNA"/>
</dbReference>
<reference evidence="5" key="1">
    <citation type="submission" date="2023-07" db="EMBL/GenBank/DDBJ databases">
        <title>30 novel species of actinomycetes from the DSMZ collection.</title>
        <authorList>
            <person name="Nouioui I."/>
        </authorList>
    </citation>
    <scope>NUCLEOTIDE SEQUENCE [LARGE SCALE GENOMIC DNA]</scope>
    <source>
        <strain evidence="5">DSM 42041</strain>
    </source>
</reference>
<keyword evidence="3" id="KW-0812">Transmembrane</keyword>
<feature type="transmembrane region" description="Helical" evidence="3">
    <location>
        <begin position="46"/>
        <end position="66"/>
    </location>
</feature>
<proteinExistence type="predicted"/>
<evidence type="ECO:0000256" key="1">
    <source>
        <dbReference type="SAM" id="Coils"/>
    </source>
</evidence>
<dbReference type="PROSITE" id="PS51257">
    <property type="entry name" value="PROKAR_LIPOPROTEIN"/>
    <property type="match status" value="1"/>
</dbReference>
<dbReference type="Proteomes" id="UP001183414">
    <property type="component" value="Unassembled WGS sequence"/>
</dbReference>